<dbReference type="PANTHER" id="PTHR15036:SF85">
    <property type="entry name" value="SP2353, ISOFORM A"/>
    <property type="match status" value="1"/>
</dbReference>
<dbReference type="PANTHER" id="PTHR15036">
    <property type="entry name" value="PIKACHURIN-LIKE PROTEIN"/>
    <property type="match status" value="1"/>
</dbReference>
<dbReference type="SMART" id="SM00282">
    <property type="entry name" value="LamG"/>
    <property type="match status" value="1"/>
</dbReference>
<dbReference type="GO" id="GO:0016020">
    <property type="term" value="C:membrane"/>
    <property type="evidence" value="ECO:0007669"/>
    <property type="project" value="UniProtKB-SubCell"/>
</dbReference>
<organism evidence="3">
    <name type="scientific">Cyprinus carpio</name>
    <name type="common">Common carp</name>
    <dbReference type="NCBI Taxonomy" id="7962"/>
    <lineage>
        <taxon>Eukaryota</taxon>
        <taxon>Metazoa</taxon>
        <taxon>Chordata</taxon>
        <taxon>Craniata</taxon>
        <taxon>Vertebrata</taxon>
        <taxon>Euteleostomi</taxon>
        <taxon>Actinopterygii</taxon>
        <taxon>Neopterygii</taxon>
        <taxon>Teleostei</taxon>
        <taxon>Ostariophysi</taxon>
        <taxon>Cypriniformes</taxon>
        <taxon>Cyprinidae</taxon>
        <taxon>Cyprininae</taxon>
        <taxon>Cyprinus</taxon>
    </lineage>
</organism>
<dbReference type="OrthoDB" id="5836593at2759"/>
<dbReference type="Pfam" id="PF02210">
    <property type="entry name" value="Laminin_G_2"/>
    <property type="match status" value="1"/>
</dbReference>
<proteinExistence type="predicted"/>
<evidence type="ECO:0000313" key="3">
    <source>
        <dbReference type="RefSeq" id="XP_042603378.1"/>
    </source>
</evidence>
<dbReference type="CDD" id="cd00110">
    <property type="entry name" value="LamG"/>
    <property type="match status" value="1"/>
</dbReference>
<evidence type="ECO:0000256" key="1">
    <source>
        <dbReference type="PROSITE-ProRule" id="PRU00122"/>
    </source>
</evidence>
<dbReference type="InterPro" id="IPR050372">
    <property type="entry name" value="Neurexin-related_CASP"/>
</dbReference>
<accession>A0A9Q9XK98</accession>
<comment type="caution">
    <text evidence="1">Lacks conserved residue(s) required for the propagation of feature annotation.</text>
</comment>
<dbReference type="GeneID" id="109067770"/>
<dbReference type="AlphaFoldDB" id="A0A9Q9XK98"/>
<dbReference type="PROSITE" id="PS50025">
    <property type="entry name" value="LAM_G_DOMAIN"/>
    <property type="match status" value="1"/>
</dbReference>
<feature type="domain" description="Laminin G" evidence="2">
    <location>
        <begin position="1"/>
        <end position="149"/>
    </location>
</feature>
<sequence>MVIEVRPRVASGVLLHVFTGEKEYLTLYTYQNQVVVVVNNGIREFSTYVSPRQEICDGNWHKITVIRDGNMVQLDVDSEVNHVVGPVGEAAQNSSSPVFIGGAPDSMLPHSLHSRRGYTGCMRNLSVNESPVSFSKAALVSGAVGVGACPAA</sequence>
<dbReference type="KEGG" id="ccar:109067770"/>
<dbReference type="InterPro" id="IPR001791">
    <property type="entry name" value="Laminin_G"/>
</dbReference>
<reference evidence="3" key="1">
    <citation type="submission" date="2025-08" db="UniProtKB">
        <authorList>
            <consortium name="RefSeq"/>
        </authorList>
    </citation>
    <scope>IDENTIFICATION</scope>
    <source>
        <tissue evidence="3">Muscle</tissue>
    </source>
</reference>
<name>A0A9Q9XK98_CYPCA</name>
<dbReference type="Proteomes" id="UP001155660">
    <property type="component" value="Chromosome B20"/>
</dbReference>
<evidence type="ECO:0000259" key="2">
    <source>
        <dbReference type="PROSITE" id="PS50025"/>
    </source>
</evidence>
<gene>
    <name evidence="3" type="primary">LOC109067770</name>
</gene>
<protein>
    <submittedName>
        <fullName evidence="3">Laminin subunit alpha-4-like</fullName>
    </submittedName>
</protein>
<dbReference type="RefSeq" id="XP_042603378.1">
    <property type="nucleotide sequence ID" value="XM_042747444.1"/>
</dbReference>